<dbReference type="Pfam" id="PF19463">
    <property type="entry name" value="DUF6000"/>
    <property type="match status" value="1"/>
</dbReference>
<dbReference type="AlphaFoldDB" id="A0A431U7H1"/>
<comment type="caution">
    <text evidence="1">The sequence shown here is derived from an EMBL/GenBank/DDBJ whole genome shotgun (WGS) entry which is preliminary data.</text>
</comment>
<keyword evidence="2" id="KW-1185">Reference proteome</keyword>
<evidence type="ECO:0000313" key="2">
    <source>
        <dbReference type="Proteomes" id="UP000282184"/>
    </source>
</evidence>
<dbReference type="InterPro" id="IPR046042">
    <property type="entry name" value="DUF6000"/>
</dbReference>
<dbReference type="RefSeq" id="WP_126692055.1">
    <property type="nucleotide sequence ID" value="NZ_RXOF01000002.1"/>
</dbReference>
<evidence type="ECO:0000313" key="1">
    <source>
        <dbReference type="EMBL" id="RTQ52400.1"/>
    </source>
</evidence>
<organism evidence="1 2">
    <name type="scientific">Hymenobacter gummosus</name>
    <dbReference type="NCBI Taxonomy" id="1776032"/>
    <lineage>
        <taxon>Bacteria</taxon>
        <taxon>Pseudomonadati</taxon>
        <taxon>Bacteroidota</taxon>
        <taxon>Cytophagia</taxon>
        <taxon>Cytophagales</taxon>
        <taxon>Hymenobacteraceae</taxon>
        <taxon>Hymenobacter</taxon>
    </lineage>
</organism>
<reference evidence="1 2" key="1">
    <citation type="submission" date="2018-12" db="EMBL/GenBank/DDBJ databases">
        <title>Hymenobacter gummosus sp. nov., isolated from a spring.</title>
        <authorList>
            <person name="Nie L."/>
        </authorList>
    </citation>
    <scope>NUCLEOTIDE SEQUENCE [LARGE SCALE GENOMIC DNA]</scope>
    <source>
        <strain evidence="1 2">KCTC 52166</strain>
    </source>
</reference>
<protein>
    <submittedName>
        <fullName evidence="1">Uncharacterized protein</fullName>
    </submittedName>
</protein>
<dbReference type="EMBL" id="RXOF01000002">
    <property type="protein sequence ID" value="RTQ52400.1"/>
    <property type="molecule type" value="Genomic_DNA"/>
</dbReference>
<sequence length="194" mass="21445">MDEFLSTWVAPFYLRLLHGNYAHQDSAEQQQAFDAAVRVALPRLTPAVVSRLLDGGWRERLTGSWLAGLRGWRQYTDHLGALLLASSGNYAGQGYCFALARFADEASAQHLVRYLHAYLPRPELYYDQAWAMAALLWIDAQLGTAHGGPFVAPGGLWGAFAADKGAHWEIGACRQRFAAVMEYCRVHFDDAAGG</sequence>
<accession>A0A431U7H1</accession>
<name>A0A431U7H1_9BACT</name>
<dbReference type="OrthoDB" id="8702693at2"/>
<proteinExistence type="predicted"/>
<dbReference type="Proteomes" id="UP000282184">
    <property type="component" value="Unassembled WGS sequence"/>
</dbReference>
<gene>
    <name evidence="1" type="ORF">EJV47_05135</name>
</gene>